<accession>A0ABU7JI06</accession>
<feature type="signal peptide" evidence="1">
    <location>
        <begin position="1"/>
        <end position="22"/>
    </location>
</feature>
<name>A0ABU7JI06_9GAMM</name>
<evidence type="ECO:0000256" key="1">
    <source>
        <dbReference type="SAM" id="SignalP"/>
    </source>
</evidence>
<evidence type="ECO:0000313" key="2">
    <source>
        <dbReference type="EMBL" id="MEE2025332.1"/>
    </source>
</evidence>
<protein>
    <submittedName>
        <fullName evidence="2">Uncharacterized protein</fullName>
    </submittedName>
</protein>
<keyword evidence="1" id="KW-0732">Signal</keyword>
<keyword evidence="3" id="KW-1185">Reference proteome</keyword>
<proteinExistence type="predicted"/>
<reference evidence="2 3" key="1">
    <citation type="submission" date="2023-06" db="EMBL/GenBank/DDBJ databases">
        <title>Alkalimonas sp., MEB004 an alkaliphilic bacterium isolated from Lonar Lake, India.</title>
        <authorList>
            <person name="Joshi A."/>
            <person name="Thite S."/>
        </authorList>
    </citation>
    <scope>NUCLEOTIDE SEQUENCE [LARGE SCALE GENOMIC DNA]</scope>
    <source>
        <strain evidence="2 3">MEB004</strain>
    </source>
</reference>
<gene>
    <name evidence="2" type="ORF">QWF21_13920</name>
</gene>
<dbReference type="EMBL" id="JAUGZK010000011">
    <property type="protein sequence ID" value="MEE2025332.1"/>
    <property type="molecule type" value="Genomic_DNA"/>
</dbReference>
<feature type="chain" id="PRO_5046552137" evidence="1">
    <location>
        <begin position="23"/>
        <end position="188"/>
    </location>
</feature>
<comment type="caution">
    <text evidence="2">The sequence shown here is derived from an EMBL/GenBank/DDBJ whole genome shotgun (WGS) entry which is preliminary data.</text>
</comment>
<evidence type="ECO:0000313" key="3">
    <source>
        <dbReference type="Proteomes" id="UP001339167"/>
    </source>
</evidence>
<dbReference type="RefSeq" id="WP_330088648.1">
    <property type="nucleotide sequence ID" value="NZ_JAUGZK010000011.1"/>
</dbReference>
<organism evidence="2 3">
    <name type="scientific">Alkalimonas mucilaginosa</name>
    <dbReference type="NCBI Taxonomy" id="3057676"/>
    <lineage>
        <taxon>Bacteria</taxon>
        <taxon>Pseudomonadati</taxon>
        <taxon>Pseudomonadota</taxon>
        <taxon>Gammaproteobacteria</taxon>
        <taxon>Alkalimonas</taxon>
    </lineage>
</organism>
<sequence length="188" mass="21187">MKHKFSCIVLFSLSLSHPTVMANHCIQILSKVQEHSRTLSLRQFNETPGEGWTVLAYKGCYREASTLIEDYAEHNGWTVNLQWHQLQMLALAGDYKSAILIGEQILAAEPTAAANNPFLFQEFVAGTVAFLKNDEAELHYYRDKLAAGKDFKPNAINLKVLESLAEDLTRTYYEAYAAERQKINASGE</sequence>
<dbReference type="Proteomes" id="UP001339167">
    <property type="component" value="Unassembled WGS sequence"/>
</dbReference>